<evidence type="ECO:0000256" key="11">
    <source>
        <dbReference type="ARBA" id="ARBA00022989"/>
    </source>
</evidence>
<keyword evidence="4 16" id="KW-0633">Potassium transport</keyword>
<dbReference type="InterPro" id="IPR008250">
    <property type="entry name" value="ATPase_P-typ_transduc_dom_A_sf"/>
</dbReference>
<dbReference type="GO" id="GO:0030007">
    <property type="term" value="P:intracellular potassium ion homeostasis"/>
    <property type="evidence" value="ECO:0007669"/>
    <property type="project" value="TreeGrafter"/>
</dbReference>
<evidence type="ECO:0000256" key="17">
    <source>
        <dbReference type="SAM" id="MobiDB-lite"/>
    </source>
</evidence>
<dbReference type="InterPro" id="IPR036412">
    <property type="entry name" value="HAD-like_sf"/>
</dbReference>
<keyword evidence="7 16" id="KW-0547">Nucleotide-binding</keyword>
<dbReference type="GO" id="GO:0016887">
    <property type="term" value="F:ATP hydrolysis activity"/>
    <property type="evidence" value="ECO:0007669"/>
    <property type="project" value="InterPro"/>
</dbReference>
<keyword evidence="9 16" id="KW-0630">Potassium</keyword>
<feature type="transmembrane region" description="Helical" evidence="16">
    <location>
        <begin position="964"/>
        <end position="982"/>
    </location>
</feature>
<dbReference type="FunFam" id="1.20.1110.10:FF:000038">
    <property type="entry name" value="Sodium/potassium-transporting ATPase subunit alpha"/>
    <property type="match status" value="1"/>
</dbReference>
<feature type="domain" description="Cation-transporting P-type ATPase N-terminal" evidence="18">
    <location>
        <begin position="24"/>
        <end position="98"/>
    </location>
</feature>
<dbReference type="SFLD" id="SFLDF00027">
    <property type="entry name" value="p-type_atpase"/>
    <property type="match status" value="1"/>
</dbReference>
<dbReference type="PRINTS" id="PR00121">
    <property type="entry name" value="NAKATPASE"/>
</dbReference>
<organism evidence="19 20">
    <name type="scientific">Panagrellus redivivus</name>
    <name type="common">Microworm</name>
    <dbReference type="NCBI Taxonomy" id="6233"/>
    <lineage>
        <taxon>Eukaryota</taxon>
        <taxon>Metazoa</taxon>
        <taxon>Ecdysozoa</taxon>
        <taxon>Nematoda</taxon>
        <taxon>Chromadorea</taxon>
        <taxon>Rhabditida</taxon>
        <taxon>Tylenchina</taxon>
        <taxon>Panagrolaimomorpha</taxon>
        <taxon>Panagrolaimoidea</taxon>
        <taxon>Panagrolaimidae</taxon>
        <taxon>Panagrellus</taxon>
    </lineage>
</organism>
<dbReference type="PANTHER" id="PTHR43294:SF18">
    <property type="entry name" value="SODIUM_POTASSIUM-TRANSPORTING ATPASE SUBUNIT ALPHA"/>
    <property type="match status" value="1"/>
</dbReference>
<keyword evidence="3 16" id="KW-0813">Transport</keyword>
<dbReference type="GO" id="GO:0006883">
    <property type="term" value="P:intracellular sodium ion homeostasis"/>
    <property type="evidence" value="ECO:0007669"/>
    <property type="project" value="TreeGrafter"/>
</dbReference>
<dbReference type="Pfam" id="PF13246">
    <property type="entry name" value="Cation_ATPase"/>
    <property type="match status" value="1"/>
</dbReference>
<evidence type="ECO:0000256" key="15">
    <source>
        <dbReference type="ARBA" id="ARBA00038795"/>
    </source>
</evidence>
<keyword evidence="6 16" id="KW-0812">Transmembrane</keyword>
<dbReference type="GO" id="GO:0036376">
    <property type="term" value="P:sodium ion export across plasma membrane"/>
    <property type="evidence" value="ECO:0007669"/>
    <property type="project" value="TreeGrafter"/>
</dbReference>
<keyword evidence="8 16" id="KW-0067">ATP-binding</keyword>
<keyword evidence="5" id="KW-0597">Phosphoprotein</keyword>
<evidence type="ECO:0000259" key="18">
    <source>
        <dbReference type="SMART" id="SM00831"/>
    </source>
</evidence>
<dbReference type="FunFam" id="1.20.1110.10:FF:000095">
    <property type="entry name" value="Sodium/potassium-transporting ATPase subunit alpha-1"/>
    <property type="match status" value="1"/>
</dbReference>
<feature type="transmembrane region" description="Helical" evidence="16">
    <location>
        <begin position="303"/>
        <end position="331"/>
    </location>
</feature>
<feature type="transmembrane region" description="Helical" evidence="16">
    <location>
        <begin position="113"/>
        <end position="132"/>
    </location>
</feature>
<dbReference type="GO" id="GO:0005391">
    <property type="term" value="F:P-type sodium:potassium-exchanging transporter activity"/>
    <property type="evidence" value="ECO:0007669"/>
    <property type="project" value="TreeGrafter"/>
</dbReference>
<dbReference type="GO" id="GO:1990573">
    <property type="term" value="P:potassium ion import across plasma membrane"/>
    <property type="evidence" value="ECO:0007669"/>
    <property type="project" value="TreeGrafter"/>
</dbReference>
<comment type="function">
    <text evidence="14">This is the catalytic component of the active enzyme, which catalyzes the hydrolysis of ATP coupled with the exchange of sodium and potassium ions across the plasma membrane. This action creates the electrochemical gradient of sodium and potassium ions, providing the energy for active transport of various nutrients.</text>
</comment>
<accession>A0A7E4ZUQ9</accession>
<dbReference type="PANTHER" id="PTHR43294">
    <property type="entry name" value="SODIUM/POTASSIUM-TRANSPORTING ATPASE SUBUNIT ALPHA"/>
    <property type="match status" value="1"/>
</dbReference>
<dbReference type="InterPro" id="IPR004014">
    <property type="entry name" value="ATPase_P-typ_cation-transptr_N"/>
</dbReference>
<dbReference type="SUPFAM" id="SSF81665">
    <property type="entry name" value="Calcium ATPase, transmembrane domain M"/>
    <property type="match status" value="1"/>
</dbReference>
<keyword evidence="10" id="KW-1278">Translocase</keyword>
<evidence type="ECO:0000256" key="9">
    <source>
        <dbReference type="ARBA" id="ARBA00022958"/>
    </source>
</evidence>
<evidence type="ECO:0000256" key="5">
    <source>
        <dbReference type="ARBA" id="ARBA00022553"/>
    </source>
</evidence>
<dbReference type="InterPro" id="IPR023298">
    <property type="entry name" value="ATPase_P-typ_TM_dom_sf"/>
</dbReference>
<dbReference type="PRINTS" id="PR00119">
    <property type="entry name" value="CATATPASE"/>
</dbReference>
<dbReference type="GO" id="GO:0005886">
    <property type="term" value="C:plasma membrane"/>
    <property type="evidence" value="ECO:0007669"/>
    <property type="project" value="UniProtKB-SubCell"/>
</dbReference>
<comment type="similarity">
    <text evidence="2 16">Belongs to the cation transport ATPase (P-type) (TC 3.A.3) family. Type IIC subfamily.</text>
</comment>
<dbReference type="SMART" id="SM00831">
    <property type="entry name" value="Cation_ATPase_N"/>
    <property type="match status" value="1"/>
</dbReference>
<feature type="region of interest" description="Disordered" evidence="17">
    <location>
        <begin position="1"/>
        <end position="22"/>
    </location>
</feature>
<evidence type="ECO:0000256" key="3">
    <source>
        <dbReference type="ARBA" id="ARBA00022448"/>
    </source>
</evidence>
<dbReference type="InterPro" id="IPR006068">
    <property type="entry name" value="ATPase_P-typ_cation-transptr_C"/>
</dbReference>
<feature type="transmembrane region" description="Helical" evidence="16">
    <location>
        <begin position="771"/>
        <end position="794"/>
    </location>
</feature>
<dbReference type="NCBIfam" id="TIGR01106">
    <property type="entry name" value="ATPase-IIC_X-K"/>
    <property type="match status" value="1"/>
</dbReference>
<evidence type="ECO:0000256" key="7">
    <source>
        <dbReference type="ARBA" id="ARBA00022741"/>
    </source>
</evidence>
<evidence type="ECO:0000256" key="8">
    <source>
        <dbReference type="ARBA" id="ARBA00022840"/>
    </source>
</evidence>
<proteinExistence type="inferred from homology"/>
<dbReference type="AlphaFoldDB" id="A0A7E4ZUQ9"/>
<dbReference type="GO" id="GO:0005524">
    <property type="term" value="F:ATP binding"/>
    <property type="evidence" value="ECO:0007669"/>
    <property type="project" value="UniProtKB-KW"/>
</dbReference>
<evidence type="ECO:0000256" key="2">
    <source>
        <dbReference type="ARBA" id="ARBA00006934"/>
    </source>
</evidence>
<dbReference type="Pfam" id="PF00690">
    <property type="entry name" value="Cation_ATPase_N"/>
    <property type="match status" value="1"/>
</dbReference>
<dbReference type="InterPro" id="IPR001757">
    <property type="entry name" value="P_typ_ATPase"/>
</dbReference>
<dbReference type="Gene3D" id="2.70.150.10">
    <property type="entry name" value="Calcium-transporting ATPase, cytoplasmic transduction domain A"/>
    <property type="match status" value="1"/>
</dbReference>
<evidence type="ECO:0000256" key="13">
    <source>
        <dbReference type="ARBA" id="ARBA00023136"/>
    </source>
</evidence>
<evidence type="ECO:0000256" key="10">
    <source>
        <dbReference type="ARBA" id="ARBA00022967"/>
    </source>
</evidence>
<keyword evidence="11 16" id="KW-1133">Transmembrane helix</keyword>
<evidence type="ECO:0000256" key="1">
    <source>
        <dbReference type="ARBA" id="ARBA00004141"/>
    </source>
</evidence>
<dbReference type="InterPro" id="IPR018303">
    <property type="entry name" value="ATPase_P-typ_P_site"/>
</dbReference>
<feature type="transmembrane region" description="Helical" evidence="16">
    <location>
        <begin position="934"/>
        <end position="952"/>
    </location>
</feature>
<dbReference type="WBParaSite" id="Pan_g18677.t1">
    <property type="protein sequence ID" value="Pan_g18677.t1"/>
    <property type="gene ID" value="Pan_g18677"/>
</dbReference>
<evidence type="ECO:0000256" key="12">
    <source>
        <dbReference type="ARBA" id="ARBA00023065"/>
    </source>
</evidence>
<dbReference type="SUPFAM" id="SSF81660">
    <property type="entry name" value="Metal cation-transporting ATPase, ATP-binding domain N"/>
    <property type="match status" value="1"/>
</dbReference>
<evidence type="ECO:0000313" key="20">
    <source>
        <dbReference type="WBParaSite" id="Pan_g18677.t1"/>
    </source>
</evidence>
<dbReference type="InterPro" id="IPR023214">
    <property type="entry name" value="HAD_sf"/>
</dbReference>
<dbReference type="SUPFAM" id="SSF81653">
    <property type="entry name" value="Calcium ATPase, transduction domain A"/>
    <property type="match status" value="1"/>
</dbReference>
<dbReference type="Gene3D" id="3.40.50.1000">
    <property type="entry name" value="HAD superfamily/HAD-like"/>
    <property type="match status" value="1"/>
</dbReference>
<comment type="subcellular location">
    <subcellularLocation>
        <location evidence="16">Cell membrane</location>
        <topology evidence="16">Multi-pass membrane protein</topology>
    </subcellularLocation>
    <subcellularLocation>
        <location evidence="1">Membrane</location>
        <topology evidence="1">Multi-pass membrane protein</topology>
    </subcellularLocation>
</comment>
<dbReference type="GO" id="GO:0046872">
    <property type="term" value="F:metal ion binding"/>
    <property type="evidence" value="ECO:0007669"/>
    <property type="project" value="UniProtKB-KW"/>
</dbReference>
<feature type="transmembrane region" description="Helical" evidence="16">
    <location>
        <begin position="833"/>
        <end position="853"/>
    </location>
</feature>
<dbReference type="FunFam" id="2.70.150.10:FF:000003">
    <property type="entry name" value="Sodium/potassium-transporting ATPase subunit alpha"/>
    <property type="match status" value="1"/>
</dbReference>
<evidence type="ECO:0000256" key="4">
    <source>
        <dbReference type="ARBA" id="ARBA00022538"/>
    </source>
</evidence>
<dbReference type="PROSITE" id="PS00154">
    <property type="entry name" value="ATPASE_E1_E2"/>
    <property type="match status" value="1"/>
</dbReference>
<comment type="subunit">
    <text evidence="15">The sodium/potassium-transporting ATPase is composed of a catalytic alpha subunit, an auxiliary non-catalytic beta subunit and an additional regulatory subunit.</text>
</comment>
<feature type="transmembrane region" description="Helical" evidence="16">
    <location>
        <begin position="82"/>
        <end position="101"/>
    </location>
</feature>
<keyword evidence="19" id="KW-1185">Reference proteome</keyword>
<feature type="transmembrane region" description="Helical" evidence="16">
    <location>
        <begin position="273"/>
        <end position="297"/>
    </location>
</feature>
<evidence type="ECO:0000313" key="19">
    <source>
        <dbReference type="Proteomes" id="UP000492821"/>
    </source>
</evidence>
<dbReference type="InterPro" id="IPR023299">
    <property type="entry name" value="ATPase_P-typ_cyto_dom_N"/>
</dbReference>
<dbReference type="GO" id="GO:1902600">
    <property type="term" value="P:proton transmembrane transport"/>
    <property type="evidence" value="ECO:0007669"/>
    <property type="project" value="TreeGrafter"/>
</dbReference>
<name>A0A7E4ZUQ9_PANRE</name>
<protein>
    <recommendedName>
        <fullName evidence="16">Sodium/potassium-transporting ATPase subunit alpha</fullName>
    </recommendedName>
</protein>
<dbReference type="Proteomes" id="UP000492821">
    <property type="component" value="Unassembled WGS sequence"/>
</dbReference>
<keyword evidence="16" id="KW-0479">Metal-binding</keyword>
<keyword evidence="12 16" id="KW-0406">Ion transport</keyword>
<dbReference type="Gene3D" id="1.20.1110.10">
    <property type="entry name" value="Calcium-transporting ATPase, transmembrane domain"/>
    <property type="match status" value="1"/>
</dbReference>
<dbReference type="SFLD" id="SFLDS00003">
    <property type="entry name" value="Haloacid_Dehalogenase"/>
    <property type="match status" value="1"/>
</dbReference>
<dbReference type="InterPro" id="IPR059000">
    <property type="entry name" value="ATPase_P-type_domA"/>
</dbReference>
<dbReference type="InterPro" id="IPR050510">
    <property type="entry name" value="Cation_transp_ATPase_P-type"/>
</dbReference>
<evidence type="ECO:0000256" key="16">
    <source>
        <dbReference type="RuleBase" id="RU362084"/>
    </source>
</evidence>
<dbReference type="InterPro" id="IPR044492">
    <property type="entry name" value="P_typ_ATPase_HD_dom"/>
</dbReference>
<dbReference type="FunFam" id="3.40.50.1000:FF:000083">
    <property type="entry name" value="Sodium/potassium-transporting ATPase subunit alpha"/>
    <property type="match status" value="1"/>
</dbReference>
<keyword evidence="13 16" id="KW-0472">Membrane</keyword>
<dbReference type="SFLD" id="SFLDG00002">
    <property type="entry name" value="C1.7:_P-type_atpase_like"/>
    <property type="match status" value="1"/>
</dbReference>
<dbReference type="Pfam" id="PF00689">
    <property type="entry name" value="Cation_ATPase_C"/>
    <property type="match status" value="1"/>
</dbReference>
<dbReference type="Pfam" id="PF00122">
    <property type="entry name" value="E1-E2_ATPase"/>
    <property type="match status" value="1"/>
</dbReference>
<reference evidence="20" key="2">
    <citation type="submission" date="2020-10" db="UniProtKB">
        <authorList>
            <consortium name="WormBaseParasite"/>
        </authorList>
    </citation>
    <scope>IDENTIFICATION</scope>
</reference>
<dbReference type="Gene3D" id="3.40.1110.10">
    <property type="entry name" value="Calcium-transporting ATPase, cytoplasmic domain N"/>
    <property type="match status" value="1"/>
</dbReference>
<sequence length="1004" mass="111691">MEKLKNLFSRKKKAKKDAKDFETTDHQVELSELYARFGVDPVKGLSSEAAAQKLEQYGRNQLTPPKVTPVWLLFLKTMFSGFNVLLWLGCTASCVCYAIEYSQDPWDAKTDNLYLGIVLGVVVFVTAIFQFTQERKSSTIMKSFAEMIPPKAKVLRDGKVSEIKAVELVPGDIVHVEFGDTTPADLRIIEARGMKVDNSSLTGENEPIARKPECTAVNPMETRNLAFFGTNIVEGTGVGLVILTGDKTAMGNIAGLTHKEAGKAPIHAEMHNFIRIIGIVAVGIGLTFFAISLLYKYHFLEALVFLIGIIVANVPEGIVCTVTICLTLTAVKMRKKNCLVKNLEAVETLGSTSTICSDKTGTLTQNKMTVTHFWFPEGKATYCAPGENIDPNGTTALAALIRSATLCSRADFKDPENKSVEIQKREATGDASEIAILRFCERTTGDVHVMRQANPKVAEIPFNSANKYQVSIHKRPKGPFLLVMKGAPEQIYARCSTYSRPGLPDEPVSSDFAKSFEKVNAHLGKKGERVLGFCDFELDPEKFPPDFTFDTEVTNFPLTGLRFLGVISMIDPPRPGVPEAVKLCQNAGIRVAMVTGDHPITATAIAKQVNIIRENAKVTLIVEDKDRENFRPCDGDFSVQDEALVIHGEQLKKLTDKELENIVRNHRQVVFARTSPVQKLIIVTAYQSVGKIVAVTGDGVNDAPALSKAHIGIAMGITGTEVSKSAADMILLNDNFTSIVTAVEEGRLIFDNLKKSIAYTLTSNVPELTPFLVYVVFGLPLPMSIIAILCIDLGTDMWPAISYAYEVAESDIMQRPPRDPKYDRLVNFRLLRYSYLQIGFIQGMAGFMTYAAVMADNGFRLNDLYNLRLRWEDKGINDLTDSFGQEWSFEERKCLEKCCHAAFFYAIVVVQWADLIASKMRTNSIVAHGFANKALNMGMLSTVLLCVFLLYTPFVNQMFALMPLRLRWCLIAIPYAFLIFTYDEMRRYWNRLHPQGLVFNETFY</sequence>
<evidence type="ECO:0000256" key="14">
    <source>
        <dbReference type="ARBA" id="ARBA00037422"/>
    </source>
</evidence>
<dbReference type="SUPFAM" id="SSF56784">
    <property type="entry name" value="HAD-like"/>
    <property type="match status" value="1"/>
</dbReference>
<dbReference type="InterPro" id="IPR005775">
    <property type="entry name" value="P-type_ATPase_IIC"/>
</dbReference>
<evidence type="ECO:0000256" key="6">
    <source>
        <dbReference type="ARBA" id="ARBA00022692"/>
    </source>
</evidence>
<reference evidence="19" key="1">
    <citation type="journal article" date="2013" name="Genetics">
        <title>The draft genome and transcriptome of Panagrellus redivivus are shaped by the harsh demands of a free-living lifestyle.</title>
        <authorList>
            <person name="Srinivasan J."/>
            <person name="Dillman A.R."/>
            <person name="Macchietto M.G."/>
            <person name="Heikkinen L."/>
            <person name="Lakso M."/>
            <person name="Fracchia K.M."/>
            <person name="Antoshechkin I."/>
            <person name="Mortazavi A."/>
            <person name="Wong G."/>
            <person name="Sternberg P.W."/>
        </authorList>
    </citation>
    <scope>NUCLEOTIDE SEQUENCE [LARGE SCALE GENOMIC DNA]</scope>
    <source>
        <strain evidence="19">MT8872</strain>
    </source>
</reference>
<dbReference type="NCBIfam" id="TIGR01494">
    <property type="entry name" value="ATPase_P-type"/>
    <property type="match status" value="2"/>
</dbReference>